<keyword evidence="2" id="KW-1185">Reference proteome</keyword>
<dbReference type="InterPro" id="IPR008306">
    <property type="entry name" value="UCP018008"/>
</dbReference>
<reference evidence="1 2" key="1">
    <citation type="submission" date="2020-04" db="EMBL/GenBank/DDBJ databases">
        <title>Staphylococcus species from domestic dog.</title>
        <authorList>
            <person name="Paterson G.K."/>
        </authorList>
    </citation>
    <scope>NUCLEOTIDE SEQUENCE [LARGE SCALE GENOMIC DNA]</scope>
    <source>
        <strain evidence="1 2">H16/1A</strain>
    </source>
</reference>
<dbReference type="Proteomes" id="UP000751852">
    <property type="component" value="Unassembled WGS sequence"/>
</dbReference>
<sequence>MHYIGIDLAWTDHNETGVCVIDHHGTVQYMDAKVWSDAELISLIQQYNGPLRIAIDAPLIVPNEKGARQAERLLSKDTIHHHRVRAFQVSQLFLTRTFGRIRGADLLAQIQQSFQDDVAIHINTQSDYVVETFPTAITASLFRADYPFHYKEKKGVNFKQAVMGLQKLHDALVNLEQHAQLHGYTSRINPDWQTLKRQSKKHIEDQLDALLCAYGLYLIHHDERYESKQFGESETGAIVIPFLKV</sequence>
<name>A0ABS0T6N6_9STAP</name>
<comment type="caution">
    <text evidence="1">The sequence shown here is derived from an EMBL/GenBank/DDBJ whole genome shotgun (WGS) entry which is preliminary data.</text>
</comment>
<dbReference type="EMBL" id="JABANU010000004">
    <property type="protein sequence ID" value="MBI5974414.1"/>
    <property type="molecule type" value="Genomic_DNA"/>
</dbReference>
<evidence type="ECO:0000313" key="2">
    <source>
        <dbReference type="Proteomes" id="UP000751852"/>
    </source>
</evidence>
<dbReference type="RefSeq" id="WP_198617207.1">
    <property type="nucleotide sequence ID" value="NZ_JABANU010000004.1"/>
</dbReference>
<proteinExistence type="predicted"/>
<dbReference type="InterPro" id="IPR007362">
    <property type="entry name" value="DUF429"/>
</dbReference>
<dbReference type="Pfam" id="PF04250">
    <property type="entry name" value="DUF429"/>
    <property type="match status" value="1"/>
</dbReference>
<evidence type="ECO:0000313" key="1">
    <source>
        <dbReference type="EMBL" id="MBI5974414.1"/>
    </source>
</evidence>
<protein>
    <submittedName>
        <fullName evidence="1">DUF429 domain-containing protein</fullName>
    </submittedName>
</protein>
<gene>
    <name evidence="1" type="ORF">HHH54_02225</name>
</gene>
<accession>A0ABS0T6N6</accession>
<organism evidence="1 2">
    <name type="scientific">Staphylococcus canis</name>
    <dbReference type="NCBI Taxonomy" id="2724942"/>
    <lineage>
        <taxon>Bacteria</taxon>
        <taxon>Bacillati</taxon>
        <taxon>Bacillota</taxon>
        <taxon>Bacilli</taxon>
        <taxon>Bacillales</taxon>
        <taxon>Staphylococcaceae</taxon>
        <taxon>Staphylococcus</taxon>
    </lineage>
</organism>
<dbReference type="PIRSF" id="PIRSF018008">
    <property type="entry name" value="UCP018008"/>
    <property type="match status" value="1"/>
</dbReference>